<keyword evidence="5" id="KW-1003">Cell membrane</keyword>
<dbReference type="PRINTS" id="PR00360">
    <property type="entry name" value="C2DOMAIN"/>
</dbReference>
<evidence type="ECO:0000313" key="19">
    <source>
        <dbReference type="Proteomes" id="UP000694427"/>
    </source>
</evidence>
<feature type="domain" description="SMP-LTD" evidence="17">
    <location>
        <begin position="123"/>
        <end position="301"/>
    </location>
</feature>
<evidence type="ECO:0000256" key="5">
    <source>
        <dbReference type="ARBA" id="ARBA00022475"/>
    </source>
</evidence>
<evidence type="ECO:0000256" key="1">
    <source>
        <dbReference type="ARBA" id="ARBA00004202"/>
    </source>
</evidence>
<dbReference type="AlphaFoldDB" id="A0A8C1K2U6"/>
<feature type="region of interest" description="Disordered" evidence="15">
    <location>
        <begin position="1"/>
        <end position="30"/>
    </location>
</feature>
<name>A0A8C1K2U6_CYPCA</name>
<dbReference type="GO" id="GO:0005886">
    <property type="term" value="C:plasma membrane"/>
    <property type="evidence" value="ECO:0007669"/>
    <property type="project" value="UniProtKB-SubCell"/>
</dbReference>
<dbReference type="GO" id="GO:0031210">
    <property type="term" value="F:phosphatidylcholine binding"/>
    <property type="evidence" value="ECO:0007669"/>
    <property type="project" value="TreeGrafter"/>
</dbReference>
<evidence type="ECO:0000256" key="9">
    <source>
        <dbReference type="ARBA" id="ARBA00022824"/>
    </source>
</evidence>
<dbReference type="InterPro" id="IPR000008">
    <property type="entry name" value="C2_dom"/>
</dbReference>
<dbReference type="PROSITE" id="PS51847">
    <property type="entry name" value="SMP"/>
    <property type="match status" value="1"/>
</dbReference>
<protein>
    <submittedName>
        <fullName evidence="18">Extended synaptotagmin-like protein 1b</fullName>
    </submittedName>
</protein>
<dbReference type="PROSITE" id="PS50004">
    <property type="entry name" value="C2"/>
    <property type="match status" value="3"/>
</dbReference>
<dbReference type="Pfam" id="PF17047">
    <property type="entry name" value="SMP_LBD"/>
    <property type="match status" value="1"/>
</dbReference>
<evidence type="ECO:0000256" key="10">
    <source>
        <dbReference type="ARBA" id="ARBA00022837"/>
    </source>
</evidence>
<dbReference type="Ensembl" id="ENSCCRT00010043476.1">
    <property type="protein sequence ID" value="ENSCCRP00010039578.1"/>
    <property type="gene ID" value="ENSCCRG00010016559.1"/>
</dbReference>
<evidence type="ECO:0000256" key="12">
    <source>
        <dbReference type="ARBA" id="ARBA00023055"/>
    </source>
</evidence>
<evidence type="ECO:0000256" key="8">
    <source>
        <dbReference type="ARBA" id="ARBA00022737"/>
    </source>
</evidence>
<dbReference type="GO" id="GO:0035091">
    <property type="term" value="F:phosphatidylinositol binding"/>
    <property type="evidence" value="ECO:0007669"/>
    <property type="project" value="TreeGrafter"/>
</dbReference>
<evidence type="ECO:0000256" key="11">
    <source>
        <dbReference type="ARBA" id="ARBA00022989"/>
    </source>
</evidence>
<dbReference type="GO" id="GO:0005544">
    <property type="term" value="F:calcium-dependent phospholipid binding"/>
    <property type="evidence" value="ECO:0007669"/>
    <property type="project" value="TreeGrafter"/>
</dbReference>
<keyword evidence="12" id="KW-0445">Lipid transport</keyword>
<feature type="domain" description="C2" evidence="16">
    <location>
        <begin position="292"/>
        <end position="422"/>
    </location>
</feature>
<organism evidence="18 19">
    <name type="scientific">Cyprinus carpio</name>
    <name type="common">Common carp</name>
    <dbReference type="NCBI Taxonomy" id="7962"/>
    <lineage>
        <taxon>Eukaryota</taxon>
        <taxon>Metazoa</taxon>
        <taxon>Chordata</taxon>
        <taxon>Craniata</taxon>
        <taxon>Vertebrata</taxon>
        <taxon>Euteleostomi</taxon>
        <taxon>Actinopterygii</taxon>
        <taxon>Neopterygii</taxon>
        <taxon>Teleostei</taxon>
        <taxon>Ostariophysi</taxon>
        <taxon>Cypriniformes</taxon>
        <taxon>Cyprinidae</taxon>
        <taxon>Cyprininae</taxon>
        <taxon>Cyprinus</taxon>
    </lineage>
</organism>
<sequence length="843" mass="95517">MSHVDSGPKNDSDTEKKTEPAQDTSSGDMDVPKTKLLDAKAILWTFGKCLTAFLPVYLAGYYRVSTSLVVFGMMVYAGWKHTREAKEARLKSAVQLVNDEQEYISSKSFRSRRDLPSWVNFPDVEKVEWLNKVIQQAWPYIGQYLEKLLTETIAPSIRGSSSHLQTLSFTKVDFGGKPMKVVGVKAHAENEKGQILLDVYISYVGDVEINVEVKRYFCKAGVKGIQLHGMMRVILEPLIGDVPIVGAVTMFFIQRPKLTINWTGLTNLLDIPGLNVMSDTMIMDTIASFLVLPNRLTVPLVANLHVAQLRCPLPRGVVRIHLVEADDLASKDNTVMAGMSDPYALLRVGPQTFKSRHLDNTLSPKWDEMYEVIVHEVPGQELEVEVFDKDPDHDDFLGRYHITWFTLKDTPTGRVHLRLEWLKLETDTERLEEVLQHCTYTEHRAQVVFVPVSSDFQMKKGNKDPNPIVQIAVQDVTRDSRVRRTPYFFHLFQVKDNDRVQVLGSLSIPVSRLLSCQDLNLDEWFNLENSGPESRIHINTVLRVLWLDEAAAAASLLSSDPLSKSSASRPQKTTPHSSFATEGMLRIHLVEGQNLVAKDNLMGGMVKGKSDPYVKIQVGGETFKSQVIKENLNPVWNEMYEVVLTQLPGQELTLEVFDRDMDMKDDFMGRYEELLSEPDLMLDQWLDLDGASPQSQILLRAQLKVKHTHRHILFSKKVSTAYYLSDQKYSKNSNIDVLCLCVFRGLVTSSKDSLDTYVSLILLPDKSKATKRKTTVKKKNLNPEFNERFEFDMSVEDAQRRELSVSVKNASSSFMTRDKDVIGQVSPPELTSAVHEYTAKKKI</sequence>
<evidence type="ECO:0000256" key="7">
    <source>
        <dbReference type="ARBA" id="ARBA00022723"/>
    </source>
</evidence>
<proteinExistence type="inferred from homology"/>
<keyword evidence="9" id="KW-0256">Endoplasmic reticulum</keyword>
<evidence type="ECO:0000313" key="18">
    <source>
        <dbReference type="Ensembl" id="ENSCCRP00010039578.1"/>
    </source>
</evidence>
<dbReference type="InterPro" id="IPR051634">
    <property type="entry name" value="Extended_Synaptotagmin"/>
</dbReference>
<dbReference type="FunFam" id="2.60.40.150:FF:000025">
    <property type="entry name" value="Extended synaptotagmin 2"/>
    <property type="match status" value="2"/>
</dbReference>
<evidence type="ECO:0000256" key="15">
    <source>
        <dbReference type="SAM" id="MobiDB-lite"/>
    </source>
</evidence>
<accession>A0A8C1K2U6</accession>
<dbReference type="InterPro" id="IPR035892">
    <property type="entry name" value="C2_domain_sf"/>
</dbReference>
<keyword evidence="19" id="KW-1185">Reference proteome</keyword>
<feature type="domain" description="C2" evidence="16">
    <location>
        <begin position="566"/>
        <end position="690"/>
    </location>
</feature>
<dbReference type="GO" id="GO:0008429">
    <property type="term" value="F:phosphatidylethanolamine binding"/>
    <property type="evidence" value="ECO:0007669"/>
    <property type="project" value="TreeGrafter"/>
</dbReference>
<evidence type="ECO:0000259" key="17">
    <source>
        <dbReference type="PROSITE" id="PS51847"/>
    </source>
</evidence>
<dbReference type="GO" id="GO:0006869">
    <property type="term" value="P:lipid transport"/>
    <property type="evidence" value="ECO:0007669"/>
    <property type="project" value="UniProtKB-KW"/>
</dbReference>
<feature type="compositionally biased region" description="Basic and acidic residues" evidence="15">
    <location>
        <begin position="1"/>
        <end position="20"/>
    </location>
</feature>
<evidence type="ECO:0000256" key="6">
    <source>
        <dbReference type="ARBA" id="ARBA00022692"/>
    </source>
</evidence>
<keyword evidence="10" id="KW-0106">Calcium</keyword>
<dbReference type="GO" id="GO:0061817">
    <property type="term" value="P:endoplasmic reticulum-plasma membrane tethering"/>
    <property type="evidence" value="ECO:0007669"/>
    <property type="project" value="InterPro"/>
</dbReference>
<evidence type="ECO:0000256" key="14">
    <source>
        <dbReference type="ARBA" id="ARBA00023136"/>
    </source>
</evidence>
<reference evidence="18" key="2">
    <citation type="submission" date="2025-09" db="UniProtKB">
        <authorList>
            <consortium name="Ensembl"/>
        </authorList>
    </citation>
    <scope>IDENTIFICATION</scope>
</reference>
<evidence type="ECO:0000256" key="2">
    <source>
        <dbReference type="ARBA" id="ARBA00004477"/>
    </source>
</evidence>
<evidence type="ECO:0000256" key="3">
    <source>
        <dbReference type="ARBA" id="ARBA00005867"/>
    </source>
</evidence>
<evidence type="ECO:0000256" key="4">
    <source>
        <dbReference type="ARBA" id="ARBA00022448"/>
    </source>
</evidence>
<dbReference type="PANTHER" id="PTHR45761">
    <property type="entry name" value="EXTENDED SYNAPTOTAGMIN-LIKE PROTEIN 2, ISOFORM C"/>
    <property type="match status" value="1"/>
</dbReference>
<evidence type="ECO:0000259" key="16">
    <source>
        <dbReference type="PROSITE" id="PS50004"/>
    </source>
</evidence>
<comment type="subcellular location">
    <subcellularLocation>
        <location evidence="1">Cell membrane</location>
        <topology evidence="1">Peripheral membrane protein</topology>
    </subcellularLocation>
    <subcellularLocation>
        <location evidence="2">Endoplasmic reticulum membrane</location>
        <topology evidence="2">Multi-pass membrane protein</topology>
    </subcellularLocation>
</comment>
<dbReference type="GO" id="GO:0005789">
    <property type="term" value="C:endoplasmic reticulum membrane"/>
    <property type="evidence" value="ECO:0007669"/>
    <property type="project" value="UniProtKB-SubCell"/>
</dbReference>
<feature type="domain" description="C2" evidence="16">
    <location>
        <begin position="719"/>
        <end position="843"/>
    </location>
</feature>
<reference evidence="18" key="1">
    <citation type="submission" date="2025-08" db="UniProtKB">
        <authorList>
            <consortium name="Ensembl"/>
        </authorList>
    </citation>
    <scope>IDENTIFICATION</scope>
</reference>
<keyword evidence="4" id="KW-0813">Transport</keyword>
<dbReference type="Pfam" id="PF00168">
    <property type="entry name" value="C2"/>
    <property type="match status" value="3"/>
</dbReference>
<dbReference type="SMART" id="SM00239">
    <property type="entry name" value="C2"/>
    <property type="match status" value="3"/>
</dbReference>
<keyword evidence="8" id="KW-0677">Repeat</keyword>
<keyword evidence="7" id="KW-0479">Metal-binding</keyword>
<keyword evidence="14" id="KW-0472">Membrane</keyword>
<dbReference type="InterPro" id="IPR039010">
    <property type="entry name" value="Synaptotagmin_SMP"/>
</dbReference>
<keyword evidence="11" id="KW-1133">Transmembrane helix</keyword>
<dbReference type="InterPro" id="IPR031468">
    <property type="entry name" value="SMP_LBD"/>
</dbReference>
<comment type="similarity">
    <text evidence="3">Belongs to the extended synaptotagmin family.</text>
</comment>
<dbReference type="Gene3D" id="2.60.40.150">
    <property type="entry name" value="C2 domain"/>
    <property type="match status" value="4"/>
</dbReference>
<keyword evidence="13" id="KW-0446">Lipid-binding</keyword>
<dbReference type="Proteomes" id="UP000694427">
    <property type="component" value="Unplaced"/>
</dbReference>
<evidence type="ECO:0000256" key="13">
    <source>
        <dbReference type="ARBA" id="ARBA00023121"/>
    </source>
</evidence>
<dbReference type="InterPro" id="IPR037733">
    <property type="entry name" value="Ext_Synaptotagmin_C2A"/>
</dbReference>
<dbReference type="GO" id="GO:0005509">
    <property type="term" value="F:calcium ion binding"/>
    <property type="evidence" value="ECO:0007669"/>
    <property type="project" value="TreeGrafter"/>
</dbReference>
<keyword evidence="6" id="KW-0812">Transmembrane</keyword>
<dbReference type="CDD" id="cd08391">
    <property type="entry name" value="C2A_C2C_Synaptotagmin_like"/>
    <property type="match status" value="2"/>
</dbReference>
<dbReference type="PANTHER" id="PTHR45761:SF7">
    <property type="entry name" value="EXTENDED SYNAPTOTAGMIN-1 ISOFORM X1"/>
    <property type="match status" value="1"/>
</dbReference>
<dbReference type="SUPFAM" id="SSF49562">
    <property type="entry name" value="C2 domain (Calcium/lipid-binding domain, CaLB)"/>
    <property type="match status" value="3"/>
</dbReference>